<feature type="transmembrane region" description="Helical" evidence="1">
    <location>
        <begin position="61"/>
        <end position="82"/>
    </location>
</feature>
<keyword evidence="4" id="KW-1185">Reference proteome</keyword>
<keyword evidence="1" id="KW-1003">Cell membrane</keyword>
<dbReference type="AlphaFoldDB" id="A0A495JI35"/>
<dbReference type="EMBL" id="RBKT01000001">
    <property type="protein sequence ID" value="RKR88563.1"/>
    <property type="molecule type" value="Genomic_DNA"/>
</dbReference>
<name>A0A495JI35_9ACTN</name>
<organism evidence="3 4">
    <name type="scientific">Micromonospora pisi</name>
    <dbReference type="NCBI Taxonomy" id="589240"/>
    <lineage>
        <taxon>Bacteria</taxon>
        <taxon>Bacillati</taxon>
        <taxon>Actinomycetota</taxon>
        <taxon>Actinomycetes</taxon>
        <taxon>Micromonosporales</taxon>
        <taxon>Micromonosporaceae</taxon>
        <taxon>Micromonospora</taxon>
    </lineage>
</organism>
<keyword evidence="1" id="KW-0812">Transmembrane</keyword>
<evidence type="ECO:0000313" key="4">
    <source>
        <dbReference type="Proteomes" id="UP000277671"/>
    </source>
</evidence>
<dbReference type="PANTHER" id="PTHR30353:SF0">
    <property type="entry name" value="TRANSMEMBRANE PROTEIN"/>
    <property type="match status" value="1"/>
</dbReference>
<comment type="subcellular location">
    <subcellularLocation>
        <location evidence="1">Cell membrane</location>
        <topology evidence="1">Multi-pass membrane protein</topology>
    </subcellularLocation>
</comment>
<comment type="similarity">
    <text evidence="1">Belongs to the DedA family.</text>
</comment>
<comment type="caution">
    <text evidence="3">The sequence shown here is derived from an EMBL/GenBank/DDBJ whole genome shotgun (WGS) entry which is preliminary data.</text>
</comment>
<feature type="region of interest" description="Disordered" evidence="2">
    <location>
        <begin position="105"/>
        <end position="142"/>
    </location>
</feature>
<feature type="transmembrane region" description="Helical" evidence="1">
    <location>
        <begin position="185"/>
        <end position="203"/>
    </location>
</feature>
<gene>
    <name evidence="3" type="ORF">BDK92_2891</name>
</gene>
<sequence length="272" mass="27985">MSAERVEVNRVPELLTNVASPASAYLALFVLLVVDAFVPVVPTQVIMITGGALTIYGNLNLPLTIAVGALGVFCGDTACYLLGRVGAGRLLNGWRLLRGRYGPATSDTRTATGPGGSRPAGLLTEPDESAPDGTGGSRSRQAATRFTRALRQPGPLVILLCRFVPGGRMIACFNAGRVRYPYRRFLAYDALAALGWAAYGALVGHLGGAALTDSVWRLATVAVLAAAGFAAAGWALTLTNGRAAGKLPTPEPALAASGITATRAASADGPPR</sequence>
<dbReference type="Proteomes" id="UP000277671">
    <property type="component" value="Unassembled WGS sequence"/>
</dbReference>
<evidence type="ECO:0000313" key="3">
    <source>
        <dbReference type="EMBL" id="RKR88563.1"/>
    </source>
</evidence>
<dbReference type="PANTHER" id="PTHR30353">
    <property type="entry name" value="INNER MEMBRANE PROTEIN DEDA-RELATED"/>
    <property type="match status" value="1"/>
</dbReference>
<evidence type="ECO:0000256" key="1">
    <source>
        <dbReference type="RuleBase" id="RU367016"/>
    </source>
</evidence>
<accession>A0A495JI35</accession>
<feature type="transmembrane region" description="Helical" evidence="1">
    <location>
        <begin position="215"/>
        <end position="236"/>
    </location>
</feature>
<reference evidence="3 4" key="1">
    <citation type="submission" date="2018-10" db="EMBL/GenBank/DDBJ databases">
        <title>Sequencing the genomes of 1000 actinobacteria strains.</title>
        <authorList>
            <person name="Klenk H.-P."/>
        </authorList>
    </citation>
    <scope>NUCLEOTIDE SEQUENCE [LARGE SCALE GENOMIC DNA]</scope>
    <source>
        <strain evidence="3 4">DSM 45175</strain>
    </source>
</reference>
<dbReference type="InterPro" id="IPR032818">
    <property type="entry name" value="DedA-like"/>
</dbReference>
<proteinExistence type="inferred from homology"/>
<keyword evidence="1" id="KW-0472">Membrane</keyword>
<protein>
    <submittedName>
        <fullName evidence="3">Membrane protein DedA with SNARE-associated domain</fullName>
    </submittedName>
</protein>
<dbReference type="GO" id="GO:0005886">
    <property type="term" value="C:plasma membrane"/>
    <property type="evidence" value="ECO:0007669"/>
    <property type="project" value="UniProtKB-SubCell"/>
</dbReference>
<evidence type="ECO:0000256" key="2">
    <source>
        <dbReference type="SAM" id="MobiDB-lite"/>
    </source>
</evidence>
<feature type="transmembrane region" description="Helical" evidence="1">
    <location>
        <begin position="21"/>
        <end position="41"/>
    </location>
</feature>
<keyword evidence="1" id="KW-1133">Transmembrane helix</keyword>